<name>A0A7Y6BVG3_9BACL</name>
<sequence length="67" mass="7724">MKSVHKSSLVLNDKVILFPQKKPSFVEYLTAEQEMKYFMLKMAVPVIPGLEDRLIRAGKAADNCLRW</sequence>
<evidence type="ECO:0000313" key="1">
    <source>
        <dbReference type="EMBL" id="NUU75318.1"/>
    </source>
</evidence>
<organism evidence="1 2">
    <name type="scientific">Paenibacillus xylanilyticus</name>
    <dbReference type="NCBI Taxonomy" id="248903"/>
    <lineage>
        <taxon>Bacteria</taxon>
        <taxon>Bacillati</taxon>
        <taxon>Bacillota</taxon>
        <taxon>Bacilli</taxon>
        <taxon>Bacillales</taxon>
        <taxon>Paenibacillaceae</taxon>
        <taxon>Paenibacillus</taxon>
    </lineage>
</organism>
<protein>
    <submittedName>
        <fullName evidence="1">Uncharacterized protein</fullName>
    </submittedName>
</protein>
<dbReference type="EMBL" id="JABMCB010000169">
    <property type="protein sequence ID" value="NUU75318.1"/>
    <property type="molecule type" value="Genomic_DNA"/>
</dbReference>
<reference evidence="1 2" key="1">
    <citation type="submission" date="2020-05" db="EMBL/GenBank/DDBJ databases">
        <title>Genome Sequencing of Type Strains.</title>
        <authorList>
            <person name="Lemaire J.F."/>
            <person name="Inderbitzin P."/>
            <person name="Gregorio O.A."/>
            <person name="Collins S.B."/>
            <person name="Wespe N."/>
            <person name="Knight-Connoni V."/>
        </authorList>
    </citation>
    <scope>NUCLEOTIDE SEQUENCE [LARGE SCALE GENOMIC DNA]</scope>
    <source>
        <strain evidence="1 2">LMG 21957</strain>
    </source>
</reference>
<accession>A0A7Y6BVG3</accession>
<evidence type="ECO:0000313" key="2">
    <source>
        <dbReference type="Proteomes" id="UP000526125"/>
    </source>
</evidence>
<gene>
    <name evidence="1" type="ORF">HP552_08750</name>
</gene>
<dbReference type="Proteomes" id="UP000526125">
    <property type="component" value="Unassembled WGS sequence"/>
</dbReference>
<dbReference type="RefSeq" id="WP_175395146.1">
    <property type="nucleotide sequence ID" value="NZ_JABMCB010000169.1"/>
</dbReference>
<dbReference type="AlphaFoldDB" id="A0A7Y6BVG3"/>
<proteinExistence type="predicted"/>
<comment type="caution">
    <text evidence="1">The sequence shown here is derived from an EMBL/GenBank/DDBJ whole genome shotgun (WGS) entry which is preliminary data.</text>
</comment>
<keyword evidence="2" id="KW-1185">Reference proteome</keyword>